<feature type="coiled-coil region" evidence="1">
    <location>
        <begin position="668"/>
        <end position="695"/>
    </location>
</feature>
<feature type="compositionally biased region" description="Basic and acidic residues" evidence="2">
    <location>
        <begin position="539"/>
        <end position="559"/>
    </location>
</feature>
<gene>
    <name evidence="3" type="ORF">RHP80_09670</name>
</gene>
<accession>A0AB38YT32</accession>
<dbReference type="RefSeq" id="WP_310864680.1">
    <property type="nucleotide sequence ID" value="NZ_CP134206.1"/>
</dbReference>
<evidence type="ECO:0000256" key="2">
    <source>
        <dbReference type="SAM" id="MobiDB-lite"/>
    </source>
</evidence>
<dbReference type="Proteomes" id="UP001256400">
    <property type="component" value="Chromosome"/>
</dbReference>
<protein>
    <submittedName>
        <fullName evidence="3">Phage tail protein</fullName>
    </submittedName>
</protein>
<evidence type="ECO:0000256" key="1">
    <source>
        <dbReference type="SAM" id="Coils"/>
    </source>
</evidence>
<dbReference type="EMBL" id="CP134206">
    <property type="protein sequence ID" value="WND04497.1"/>
    <property type="molecule type" value="Genomic_DNA"/>
</dbReference>
<sequence length="990" mass="107356">MANNKIEVHVSAKTSELKSGMNDAEKIVDKSAKVIEASTKNMKFTFDFSSVKSQFDNFANDVQRKARNIGDNLSKSLTSSLSLVRGGFFLGIGEQIARGVADGIAALPDIVTKVGETAKQIENQARLANATTTEFQEWAFASKSVSVEQDKLSDIMKDVNDKFGDFMQTGGGEMKDFFEKIAPKVGVTAKEFQGLSGPQILGKYYDTLKKANVSQAEMTFYMEAIANDATLLAPLLDNNAEKLKEYAKQAHDLGVIMDQDAIAKTKEFNTALGTIQSTMQGVFTRMAAQAAPFLTQLANDFLDFAVRSRDGIDGSVTAIITIFESLVDIAQDIFSTISGIWSDLTSDIGDGSIEQIGFMDLVSGALKGFGAVAVGLQVGINIAFSAIRVVITTVCQTIAVAINVALNAFGGFRDTIQYGLDVLSIKFQTFGSVVKSILSFDFSGASANYESSLAKIGSITDQYTNKMISRAKDIKTAYTNSALTVGNSLAQAGQNISNSANNGGKKFQLLFLKDPNATEEISKPAKSPTFNPNRGIGTGKKDEKEKKPKKGKSDAEREAEREAKALADIRYKYATKEQKIALDLAKALDEIEKSKVTSNEKIAFRVQAEKDASEKIKQLRTDEFEETKQKLEALIEAQEKQAQRSFEISKAQIQADFDASKISNVEKMKLEKDLYDQLLNERRKYLEKKLALEDQQTAISGKEGKQVQIKSQIADVNADQTISDTQFKGVISDAEMKDFEKKFGGLTDRISSLWDKGIQSMMNGTLTWRNASNAIMTEMAGFFIQKMVTEPLREYMIGLSRRMAIKMGFIQTETAAEVAGQAAQTGAVVAGEGAKTAATSVGVFARIGLKIMETIKSIMMSAWEAMAKTMASIPFPVNIALGVAAFAGVAALVGKVASARGGYDIPAGVNPMTQLHEEEMVLPKQHANTIRALGRTMANGGFADPATASGGDSYHFNLGFVDTKGADRWLKKNGKAVANSLKGYNRNFGK</sequence>
<dbReference type="AlphaFoldDB" id="A0AB38YT32"/>
<proteinExistence type="predicted"/>
<evidence type="ECO:0000313" key="4">
    <source>
        <dbReference type="Proteomes" id="UP001256400"/>
    </source>
</evidence>
<organism evidence="3 4">
    <name type="scientific">Acinetobacter soli</name>
    <dbReference type="NCBI Taxonomy" id="487316"/>
    <lineage>
        <taxon>Bacteria</taxon>
        <taxon>Pseudomonadati</taxon>
        <taxon>Pseudomonadota</taxon>
        <taxon>Gammaproteobacteria</taxon>
        <taxon>Moraxellales</taxon>
        <taxon>Moraxellaceae</taxon>
        <taxon>Acinetobacter</taxon>
    </lineage>
</organism>
<evidence type="ECO:0000313" key="3">
    <source>
        <dbReference type="EMBL" id="WND04497.1"/>
    </source>
</evidence>
<feature type="region of interest" description="Disordered" evidence="2">
    <location>
        <begin position="520"/>
        <end position="559"/>
    </location>
</feature>
<keyword evidence="1" id="KW-0175">Coiled coil</keyword>
<name>A0AB38YT32_9GAMM</name>
<reference evidence="3" key="1">
    <citation type="submission" date="2023-09" db="EMBL/GenBank/DDBJ databases">
        <title>Acinetobacter soli.</title>
        <authorList>
            <person name="Kim B."/>
            <person name="Kim D."/>
            <person name="Park D."/>
        </authorList>
    </citation>
    <scope>NUCLEOTIDE SEQUENCE</scope>
    <source>
        <strain evidence="3">2023.05</strain>
    </source>
</reference>